<dbReference type="Pfam" id="PF00225">
    <property type="entry name" value="Kinesin"/>
    <property type="match status" value="1"/>
</dbReference>
<keyword evidence="1 3" id="KW-0547">Nucleotide-binding</keyword>
<dbReference type="PRINTS" id="PR00380">
    <property type="entry name" value="KINESINHEAVY"/>
</dbReference>
<keyword evidence="2 3" id="KW-0067">ATP-binding</keyword>
<evidence type="ECO:0000256" key="4">
    <source>
        <dbReference type="RuleBase" id="RU000394"/>
    </source>
</evidence>
<dbReference type="Gene3D" id="3.40.850.10">
    <property type="entry name" value="Kinesin motor domain"/>
    <property type="match status" value="1"/>
</dbReference>
<dbReference type="GO" id="GO:0003777">
    <property type="term" value="F:microtubule motor activity"/>
    <property type="evidence" value="ECO:0007669"/>
    <property type="project" value="InterPro"/>
</dbReference>
<dbReference type="SMART" id="SM00129">
    <property type="entry name" value="KISc"/>
    <property type="match status" value="1"/>
</dbReference>
<dbReference type="PANTHER" id="PTHR47969:SF33">
    <property type="entry name" value="KINESIN-LIKE PROTEIN"/>
    <property type="match status" value="1"/>
</dbReference>
<dbReference type="FunFam" id="3.40.850.10:FF:000080">
    <property type="entry name" value="Kinesin-like protein"/>
    <property type="match status" value="1"/>
</dbReference>
<proteinExistence type="inferred from homology"/>
<feature type="domain" description="Kinesin motor" evidence="6">
    <location>
        <begin position="52"/>
        <end position="384"/>
    </location>
</feature>
<feature type="binding site" evidence="3">
    <location>
        <begin position="136"/>
        <end position="143"/>
    </location>
    <ligand>
        <name>ATP</name>
        <dbReference type="ChEBI" id="CHEBI:30616"/>
    </ligand>
</feature>
<protein>
    <recommendedName>
        <fullName evidence="4">Kinesin-like protein</fullName>
    </recommendedName>
</protein>
<evidence type="ECO:0000313" key="8">
    <source>
        <dbReference type="Proteomes" id="UP000193920"/>
    </source>
</evidence>
<comment type="similarity">
    <text evidence="3 4">Belongs to the TRAFAC class myosin-kinesin ATPase superfamily. Kinesin family.</text>
</comment>
<dbReference type="Proteomes" id="UP000193920">
    <property type="component" value="Unassembled WGS sequence"/>
</dbReference>
<dbReference type="PANTHER" id="PTHR47969">
    <property type="entry name" value="CHROMOSOME-ASSOCIATED KINESIN KIF4A-RELATED"/>
    <property type="match status" value="1"/>
</dbReference>
<dbReference type="GO" id="GO:0007052">
    <property type="term" value="P:mitotic spindle organization"/>
    <property type="evidence" value="ECO:0007669"/>
    <property type="project" value="TreeGrafter"/>
</dbReference>
<dbReference type="AlphaFoldDB" id="A0A1Y2E574"/>
<dbReference type="InterPro" id="IPR001752">
    <property type="entry name" value="Kinesin_motor_dom"/>
</dbReference>
<organism evidence="7 8">
    <name type="scientific">Neocallimastix californiae</name>
    <dbReference type="NCBI Taxonomy" id="1754190"/>
    <lineage>
        <taxon>Eukaryota</taxon>
        <taxon>Fungi</taxon>
        <taxon>Fungi incertae sedis</taxon>
        <taxon>Chytridiomycota</taxon>
        <taxon>Chytridiomycota incertae sedis</taxon>
        <taxon>Neocallimastigomycetes</taxon>
        <taxon>Neocallimastigales</taxon>
        <taxon>Neocallimastigaceae</taxon>
        <taxon>Neocallimastix</taxon>
    </lineage>
</organism>
<keyword evidence="8" id="KW-1185">Reference proteome</keyword>
<dbReference type="PROSITE" id="PS50067">
    <property type="entry name" value="KINESIN_MOTOR_2"/>
    <property type="match status" value="1"/>
</dbReference>
<dbReference type="InterPro" id="IPR027640">
    <property type="entry name" value="Kinesin-like_fam"/>
</dbReference>
<reference evidence="7 8" key="1">
    <citation type="submission" date="2016-08" db="EMBL/GenBank/DDBJ databases">
        <title>A Parts List for Fungal Cellulosomes Revealed by Comparative Genomics.</title>
        <authorList>
            <consortium name="DOE Joint Genome Institute"/>
            <person name="Haitjema C.H."/>
            <person name="Gilmore S.P."/>
            <person name="Henske J.K."/>
            <person name="Solomon K.V."/>
            <person name="De Groot R."/>
            <person name="Kuo A."/>
            <person name="Mondo S.J."/>
            <person name="Salamov A.A."/>
            <person name="Labutti K."/>
            <person name="Zhao Z."/>
            <person name="Chiniquy J."/>
            <person name="Barry K."/>
            <person name="Brewer H.M."/>
            <person name="Purvine S.O."/>
            <person name="Wright A.T."/>
            <person name="Boxma B."/>
            <person name="Van Alen T."/>
            <person name="Hackstein J.H."/>
            <person name="Baker S.E."/>
            <person name="Grigoriev I.V."/>
            <person name="O'Malley M.A."/>
        </authorList>
    </citation>
    <scope>NUCLEOTIDE SEQUENCE [LARGE SCALE GENOMIC DNA]</scope>
    <source>
        <strain evidence="7 8">G1</strain>
    </source>
</reference>
<sequence length="415" mass="47912">MKSIKGKHLERQNLKQLRTRSNKSSTTTISKVHSEILDIDENELDLDTKEDTISVYIRIRPFNRNEIKKGYEKAVFREDDNRTIKINCPDGKQRSMEYHYICDTYCTQEKMFNELNIRKLLDSAIIGHQITLFAFGQTGSGKTYTINGLLTDSQYYGIMPRSFAYIYDKINSQNERKYSIKATYYEIYNEKIKDLLNPTNKSLPVRWNRSRGFYVESLIEQKCDTFKDCLNLLKLGNSNKSVGRHLLNDYSSRSHCILTLNIYSASNKNSENSQQISIRQGKIHFVDLAGNEKVKESQTTGDSLVETMSINKSLLALGNCISALSDPKKREGHIPYRDSKLTKLLSESLSGRGLTVMISCISPSNNDINETLKTLRYSSRVKHIKYKSIVQLNPDEMVIYINNSYHKLFRLIYMN</sequence>
<dbReference type="GO" id="GO:0008017">
    <property type="term" value="F:microtubule binding"/>
    <property type="evidence" value="ECO:0007669"/>
    <property type="project" value="InterPro"/>
</dbReference>
<dbReference type="GO" id="GO:0051231">
    <property type="term" value="P:spindle elongation"/>
    <property type="evidence" value="ECO:0007669"/>
    <property type="project" value="TreeGrafter"/>
</dbReference>
<dbReference type="InterPro" id="IPR036961">
    <property type="entry name" value="Kinesin_motor_dom_sf"/>
</dbReference>
<evidence type="ECO:0000259" key="6">
    <source>
        <dbReference type="PROSITE" id="PS50067"/>
    </source>
</evidence>
<keyword evidence="4" id="KW-0493">Microtubule</keyword>
<dbReference type="GO" id="GO:0005875">
    <property type="term" value="C:microtubule associated complex"/>
    <property type="evidence" value="ECO:0007669"/>
    <property type="project" value="TreeGrafter"/>
</dbReference>
<gene>
    <name evidence="7" type="ORF">LY90DRAFT_453450</name>
</gene>
<dbReference type="GO" id="GO:0005524">
    <property type="term" value="F:ATP binding"/>
    <property type="evidence" value="ECO:0007669"/>
    <property type="project" value="UniProtKB-UniRule"/>
</dbReference>
<dbReference type="STRING" id="1754190.A0A1Y2E574"/>
<evidence type="ECO:0000256" key="3">
    <source>
        <dbReference type="PROSITE-ProRule" id="PRU00283"/>
    </source>
</evidence>
<evidence type="ECO:0000256" key="5">
    <source>
        <dbReference type="SAM" id="MobiDB-lite"/>
    </source>
</evidence>
<dbReference type="SUPFAM" id="SSF52540">
    <property type="entry name" value="P-loop containing nucleoside triphosphate hydrolases"/>
    <property type="match status" value="1"/>
</dbReference>
<dbReference type="InterPro" id="IPR027417">
    <property type="entry name" value="P-loop_NTPase"/>
</dbReference>
<dbReference type="EMBL" id="MCOG01000050">
    <property type="protein sequence ID" value="ORY66723.1"/>
    <property type="molecule type" value="Genomic_DNA"/>
</dbReference>
<dbReference type="GO" id="GO:0007018">
    <property type="term" value="P:microtubule-based movement"/>
    <property type="evidence" value="ECO:0007669"/>
    <property type="project" value="InterPro"/>
</dbReference>
<feature type="region of interest" description="Disordered" evidence="5">
    <location>
        <begin position="1"/>
        <end position="26"/>
    </location>
</feature>
<name>A0A1Y2E574_9FUNG</name>
<dbReference type="OrthoDB" id="3176171at2759"/>
<evidence type="ECO:0000256" key="1">
    <source>
        <dbReference type="ARBA" id="ARBA00022741"/>
    </source>
</evidence>
<evidence type="ECO:0000256" key="2">
    <source>
        <dbReference type="ARBA" id="ARBA00022840"/>
    </source>
</evidence>
<dbReference type="InterPro" id="IPR019821">
    <property type="entry name" value="Kinesin_motor_CS"/>
</dbReference>
<keyword evidence="3 4" id="KW-0505">Motor protein</keyword>
<dbReference type="GO" id="GO:0005874">
    <property type="term" value="C:microtubule"/>
    <property type="evidence" value="ECO:0007669"/>
    <property type="project" value="UniProtKB-KW"/>
</dbReference>
<accession>A0A1Y2E574</accession>
<evidence type="ECO:0000313" key="7">
    <source>
        <dbReference type="EMBL" id="ORY66723.1"/>
    </source>
</evidence>
<dbReference type="PROSITE" id="PS00411">
    <property type="entry name" value="KINESIN_MOTOR_1"/>
    <property type="match status" value="1"/>
</dbReference>
<dbReference type="CDD" id="cd00106">
    <property type="entry name" value="KISc"/>
    <property type="match status" value="1"/>
</dbReference>
<comment type="caution">
    <text evidence="7">The sequence shown here is derived from an EMBL/GenBank/DDBJ whole genome shotgun (WGS) entry which is preliminary data.</text>
</comment>